<sequence>MKRRFTQLVSATALAALSSQACAQDESKQSAITPTASPWLAVPMVSSNPKIGTSAGGMASYLFKLDPESTSSMVGVGGTFSTTDSYGAGVFLRTFWDQDRKRLTLFGGGGTINNDYEDFLGSGYPAQTTDNFHVLQLKYLQQVKEQWYAGIQATYTNYLIFSENGGVNEALGLLGLTGFDSVGVGLVGMYDTRNNKNTPTSGIKFQMDNFAYRESLGGEDSFDVYRVKFRQYIPQANNSVLAYRVDGRWTNDASNGAYSSVDLRGYTQGQYLAPNASLVELEKRWRLRGRFGVNLFVGVACLYGDGKSCTSSENLYPSAGVGGQIMINEAEQISMSFDFAVGKEGNNGFYMRFGQAF</sequence>
<gene>
    <name evidence="5" type="ORF">SAMN05421647_107245</name>
</gene>
<comment type="subcellular location">
    <subcellularLocation>
        <location evidence="1">Membrane</location>
    </subcellularLocation>
</comment>
<dbReference type="Proteomes" id="UP000186895">
    <property type="component" value="Unassembled WGS sequence"/>
</dbReference>
<evidence type="ECO:0000259" key="4">
    <source>
        <dbReference type="Pfam" id="PF01103"/>
    </source>
</evidence>
<dbReference type="GO" id="GO:0019867">
    <property type="term" value="C:outer membrane"/>
    <property type="evidence" value="ECO:0007669"/>
    <property type="project" value="InterPro"/>
</dbReference>
<dbReference type="RefSeq" id="WP_076464181.1">
    <property type="nucleotide sequence ID" value="NZ_FTMN01000007.1"/>
</dbReference>
<dbReference type="STRING" id="49186.SAMN05421647_107245"/>
<proteinExistence type="predicted"/>
<feature type="chain" id="PRO_5012839742" description="Bacterial surface antigen (D15) domain-containing protein" evidence="3">
    <location>
        <begin position="24"/>
        <end position="357"/>
    </location>
</feature>
<name>A0A1N6UV80_9GAMM</name>
<dbReference type="EMBL" id="FTMN01000007">
    <property type="protein sequence ID" value="SIQ69534.1"/>
    <property type="molecule type" value="Genomic_DNA"/>
</dbReference>
<dbReference type="InterPro" id="IPR000184">
    <property type="entry name" value="Bac_surfAg_D15"/>
</dbReference>
<keyword evidence="2" id="KW-0472">Membrane</keyword>
<organism evidence="5 6">
    <name type="scientific">Marinobacterium stanieri</name>
    <dbReference type="NCBI Taxonomy" id="49186"/>
    <lineage>
        <taxon>Bacteria</taxon>
        <taxon>Pseudomonadati</taxon>
        <taxon>Pseudomonadota</taxon>
        <taxon>Gammaproteobacteria</taxon>
        <taxon>Oceanospirillales</taxon>
        <taxon>Oceanospirillaceae</taxon>
        <taxon>Marinobacterium</taxon>
    </lineage>
</organism>
<dbReference type="Gene3D" id="2.40.160.50">
    <property type="entry name" value="membrane protein fhac: a member of the omp85/tpsb transporter family"/>
    <property type="match status" value="1"/>
</dbReference>
<feature type="domain" description="Bacterial surface antigen (D15)" evidence="4">
    <location>
        <begin position="137"/>
        <end position="357"/>
    </location>
</feature>
<evidence type="ECO:0000256" key="3">
    <source>
        <dbReference type="SAM" id="SignalP"/>
    </source>
</evidence>
<protein>
    <recommendedName>
        <fullName evidence="4">Bacterial surface antigen (D15) domain-containing protein</fullName>
    </recommendedName>
</protein>
<dbReference type="Pfam" id="PF01103">
    <property type="entry name" value="Omp85"/>
    <property type="match status" value="1"/>
</dbReference>
<dbReference type="PROSITE" id="PS51257">
    <property type="entry name" value="PROKAR_LIPOPROTEIN"/>
    <property type="match status" value="1"/>
</dbReference>
<evidence type="ECO:0000313" key="5">
    <source>
        <dbReference type="EMBL" id="SIQ69534.1"/>
    </source>
</evidence>
<evidence type="ECO:0000313" key="6">
    <source>
        <dbReference type="Proteomes" id="UP000186895"/>
    </source>
</evidence>
<evidence type="ECO:0000256" key="1">
    <source>
        <dbReference type="ARBA" id="ARBA00004370"/>
    </source>
</evidence>
<dbReference type="AlphaFoldDB" id="A0A1N6UV80"/>
<feature type="signal peptide" evidence="3">
    <location>
        <begin position="1"/>
        <end position="23"/>
    </location>
</feature>
<reference evidence="5 6" key="1">
    <citation type="submission" date="2017-01" db="EMBL/GenBank/DDBJ databases">
        <authorList>
            <person name="Mah S.A."/>
            <person name="Swanson W.J."/>
            <person name="Moy G.W."/>
            <person name="Vacquier V.D."/>
        </authorList>
    </citation>
    <scope>NUCLEOTIDE SEQUENCE [LARGE SCALE GENOMIC DNA]</scope>
    <source>
        <strain evidence="5 6">DSM 7027</strain>
    </source>
</reference>
<keyword evidence="6" id="KW-1185">Reference proteome</keyword>
<accession>A0A1N6UV80</accession>
<keyword evidence="3" id="KW-0732">Signal</keyword>
<evidence type="ECO:0000256" key="2">
    <source>
        <dbReference type="ARBA" id="ARBA00023136"/>
    </source>
</evidence>